<reference evidence="1 2" key="1">
    <citation type="submission" date="2015-07" db="EMBL/GenBank/DDBJ databases">
        <title>Comparative genomics of the Sigatoka disease complex on banana suggests a link between parallel evolutionary changes in Pseudocercospora fijiensis and Pseudocercospora eumusae and increased virulence on the banana host.</title>
        <authorList>
            <person name="Chang T.-C."/>
            <person name="Salvucci A."/>
            <person name="Crous P.W."/>
            <person name="Stergiopoulos I."/>
        </authorList>
    </citation>
    <scope>NUCLEOTIDE SEQUENCE [LARGE SCALE GENOMIC DNA]</scope>
    <source>
        <strain evidence="1 2">CBS 116634</strain>
    </source>
</reference>
<evidence type="ECO:0000313" key="2">
    <source>
        <dbReference type="Proteomes" id="UP000073492"/>
    </source>
</evidence>
<accession>A0A139GWB2</accession>
<name>A0A139GWB2_9PEZI</name>
<gene>
    <name evidence="1" type="ORF">AC579_2988</name>
</gene>
<protein>
    <submittedName>
        <fullName evidence="1">Uncharacterized protein</fullName>
    </submittedName>
</protein>
<proteinExistence type="predicted"/>
<dbReference type="Proteomes" id="UP000073492">
    <property type="component" value="Unassembled WGS sequence"/>
</dbReference>
<evidence type="ECO:0000313" key="1">
    <source>
        <dbReference type="EMBL" id="KXS94452.1"/>
    </source>
</evidence>
<organism evidence="1 2">
    <name type="scientific">Pseudocercospora musae</name>
    <dbReference type="NCBI Taxonomy" id="113226"/>
    <lineage>
        <taxon>Eukaryota</taxon>
        <taxon>Fungi</taxon>
        <taxon>Dikarya</taxon>
        <taxon>Ascomycota</taxon>
        <taxon>Pezizomycotina</taxon>
        <taxon>Dothideomycetes</taxon>
        <taxon>Dothideomycetidae</taxon>
        <taxon>Mycosphaerellales</taxon>
        <taxon>Mycosphaerellaceae</taxon>
        <taxon>Pseudocercospora</taxon>
    </lineage>
</organism>
<dbReference type="EMBL" id="LFZO01000979">
    <property type="protein sequence ID" value="KXS94452.1"/>
    <property type="molecule type" value="Genomic_DNA"/>
</dbReference>
<keyword evidence="2" id="KW-1185">Reference proteome</keyword>
<sequence>MCRVRYGVHSIDSVVLTARRCRGARAASGFGGGRTREAQRRMDDIEDVRAMRCPEHVGLELVVTPTCDYSAEWYA</sequence>
<dbReference type="AlphaFoldDB" id="A0A139GWB2"/>
<comment type="caution">
    <text evidence="1">The sequence shown here is derived from an EMBL/GenBank/DDBJ whole genome shotgun (WGS) entry which is preliminary data.</text>
</comment>